<keyword evidence="3" id="KW-1185">Reference proteome</keyword>
<evidence type="ECO:0000313" key="3">
    <source>
        <dbReference type="Proteomes" id="UP000295707"/>
    </source>
</evidence>
<reference evidence="2 3" key="1">
    <citation type="submission" date="2019-03" db="EMBL/GenBank/DDBJ databases">
        <title>Genomic Encyclopedia of Type Strains, Phase IV (KMG-IV): sequencing the most valuable type-strain genomes for metagenomic binning, comparative biology and taxonomic classification.</title>
        <authorList>
            <person name="Goeker M."/>
        </authorList>
    </citation>
    <scope>NUCLEOTIDE SEQUENCE [LARGE SCALE GENOMIC DNA]</scope>
    <source>
        <strain evidence="2 3">DSM 19610</strain>
    </source>
</reference>
<gene>
    <name evidence="2" type="ORF">DFR30_1073</name>
</gene>
<name>A0A4R1HBC6_9GAMM</name>
<accession>A0A4R1HBC6</accession>
<feature type="chain" id="PRO_5020772720" evidence="1">
    <location>
        <begin position="22"/>
        <end position="201"/>
    </location>
</feature>
<dbReference type="EMBL" id="SMFX01000001">
    <property type="protein sequence ID" value="TCK17823.1"/>
    <property type="molecule type" value="Genomic_DNA"/>
</dbReference>
<evidence type="ECO:0000256" key="1">
    <source>
        <dbReference type="SAM" id="SignalP"/>
    </source>
</evidence>
<keyword evidence="1" id="KW-0732">Signal</keyword>
<sequence length="201" mass="21175">MKVLNYILAACLATSLSIAVANTNGFVAVPASAFSEIDSKSSDEPGSYKGNSTGTSRDFKGTMFAPVNLPHGSIVTSFACGGKTNGGFLVGFKLRRNEPQQENIDMASIESARETEEGLINTGMGIAGYQFLNTNSIGSANIDNSKFNYFIAASPINPLPNTTSPIRPNCIDRCVSVNYCNVGYTIVEPDPSENAGTTAGH</sequence>
<dbReference type="Proteomes" id="UP000295707">
    <property type="component" value="Unassembled WGS sequence"/>
</dbReference>
<dbReference type="AlphaFoldDB" id="A0A4R1HBC6"/>
<comment type="caution">
    <text evidence="2">The sequence shown here is derived from an EMBL/GenBank/DDBJ whole genome shotgun (WGS) entry which is preliminary data.</text>
</comment>
<organism evidence="2 3">
    <name type="scientific">Thiogranum longum</name>
    <dbReference type="NCBI Taxonomy" id="1537524"/>
    <lineage>
        <taxon>Bacteria</taxon>
        <taxon>Pseudomonadati</taxon>
        <taxon>Pseudomonadota</taxon>
        <taxon>Gammaproteobacteria</taxon>
        <taxon>Chromatiales</taxon>
        <taxon>Ectothiorhodospiraceae</taxon>
        <taxon>Thiogranum</taxon>
    </lineage>
</organism>
<protein>
    <submittedName>
        <fullName evidence="2">Uncharacterized protein</fullName>
    </submittedName>
</protein>
<proteinExistence type="predicted"/>
<feature type="signal peptide" evidence="1">
    <location>
        <begin position="1"/>
        <end position="21"/>
    </location>
</feature>
<evidence type="ECO:0000313" key="2">
    <source>
        <dbReference type="EMBL" id="TCK17823.1"/>
    </source>
</evidence>